<dbReference type="AlphaFoldDB" id="A0A068TTM0"/>
<accession>A0A068TTM0</accession>
<dbReference type="Proteomes" id="UP000295252">
    <property type="component" value="Chromosome V"/>
</dbReference>
<organism evidence="1 2">
    <name type="scientific">Coffea canephora</name>
    <name type="common">Robusta coffee</name>
    <dbReference type="NCBI Taxonomy" id="49390"/>
    <lineage>
        <taxon>Eukaryota</taxon>
        <taxon>Viridiplantae</taxon>
        <taxon>Streptophyta</taxon>
        <taxon>Embryophyta</taxon>
        <taxon>Tracheophyta</taxon>
        <taxon>Spermatophyta</taxon>
        <taxon>Magnoliopsida</taxon>
        <taxon>eudicotyledons</taxon>
        <taxon>Gunneridae</taxon>
        <taxon>Pentapetalae</taxon>
        <taxon>asterids</taxon>
        <taxon>lamiids</taxon>
        <taxon>Gentianales</taxon>
        <taxon>Rubiaceae</taxon>
        <taxon>Ixoroideae</taxon>
        <taxon>Gardenieae complex</taxon>
        <taxon>Bertiereae - Coffeeae clade</taxon>
        <taxon>Coffeeae</taxon>
        <taxon>Coffea</taxon>
    </lineage>
</organism>
<dbReference type="InParanoid" id="A0A068TTM0"/>
<proteinExistence type="predicted"/>
<name>A0A068TTM0_COFCA</name>
<reference evidence="2" key="1">
    <citation type="journal article" date="2014" name="Science">
        <title>The coffee genome provides insight into the convergent evolution of caffeine biosynthesis.</title>
        <authorList>
            <person name="Denoeud F."/>
            <person name="Carretero-Paulet L."/>
            <person name="Dereeper A."/>
            <person name="Droc G."/>
            <person name="Guyot R."/>
            <person name="Pietrella M."/>
            <person name="Zheng C."/>
            <person name="Alberti A."/>
            <person name="Anthony F."/>
            <person name="Aprea G."/>
            <person name="Aury J.M."/>
            <person name="Bento P."/>
            <person name="Bernard M."/>
            <person name="Bocs S."/>
            <person name="Campa C."/>
            <person name="Cenci A."/>
            <person name="Combes M.C."/>
            <person name="Crouzillat D."/>
            <person name="Da Silva C."/>
            <person name="Daddiego L."/>
            <person name="De Bellis F."/>
            <person name="Dussert S."/>
            <person name="Garsmeur O."/>
            <person name="Gayraud T."/>
            <person name="Guignon V."/>
            <person name="Jahn K."/>
            <person name="Jamilloux V."/>
            <person name="Joet T."/>
            <person name="Labadie K."/>
            <person name="Lan T."/>
            <person name="Leclercq J."/>
            <person name="Lepelley M."/>
            <person name="Leroy T."/>
            <person name="Li L.T."/>
            <person name="Librado P."/>
            <person name="Lopez L."/>
            <person name="Munoz A."/>
            <person name="Noel B."/>
            <person name="Pallavicini A."/>
            <person name="Perrotta G."/>
            <person name="Poncet V."/>
            <person name="Pot D."/>
            <person name="Priyono X."/>
            <person name="Rigoreau M."/>
            <person name="Rouard M."/>
            <person name="Rozas J."/>
            <person name="Tranchant-Dubreuil C."/>
            <person name="VanBuren R."/>
            <person name="Zhang Q."/>
            <person name="Andrade A.C."/>
            <person name="Argout X."/>
            <person name="Bertrand B."/>
            <person name="de Kochko A."/>
            <person name="Graziosi G."/>
            <person name="Henry R.J."/>
            <person name="Jayarama X."/>
            <person name="Ming R."/>
            <person name="Nagai C."/>
            <person name="Rounsley S."/>
            <person name="Sankoff D."/>
            <person name="Giuliano G."/>
            <person name="Albert V.A."/>
            <person name="Wincker P."/>
            <person name="Lashermes P."/>
        </authorList>
    </citation>
    <scope>NUCLEOTIDE SEQUENCE [LARGE SCALE GENOMIC DNA]</scope>
    <source>
        <strain evidence="2">cv. DH200-94</strain>
    </source>
</reference>
<protein>
    <submittedName>
        <fullName evidence="1">Uncharacterized protein</fullName>
    </submittedName>
</protein>
<gene>
    <name evidence="1" type="ORF">GSCOC_T00026399001</name>
</gene>
<sequence length="68" mass="7876">MKGSFGQTQLLLLTSNCSFHSLKDIKVHKLLQYYEWDLISNKEHGLYNVVHVFSGTSYAKNRMILCIL</sequence>
<evidence type="ECO:0000313" key="2">
    <source>
        <dbReference type="Proteomes" id="UP000295252"/>
    </source>
</evidence>
<keyword evidence="2" id="KW-1185">Reference proteome</keyword>
<dbReference type="EMBL" id="HG739087">
    <property type="protein sequence ID" value="CDO99299.1"/>
    <property type="molecule type" value="Genomic_DNA"/>
</dbReference>
<evidence type="ECO:0000313" key="1">
    <source>
        <dbReference type="EMBL" id="CDO99299.1"/>
    </source>
</evidence>
<dbReference type="Gramene" id="CDO99299">
    <property type="protein sequence ID" value="CDO99299"/>
    <property type="gene ID" value="GSCOC_T00026399001"/>
</dbReference>